<dbReference type="Proteomes" id="UP000676975">
    <property type="component" value="Segment"/>
</dbReference>
<dbReference type="EMBL" id="MW627366">
    <property type="protein sequence ID" value="QTZ83320.1"/>
    <property type="molecule type" value="Genomic_DNA"/>
</dbReference>
<evidence type="ECO:0000313" key="1">
    <source>
        <dbReference type="EMBL" id="QTZ83320.1"/>
    </source>
</evidence>
<sequence length="54" mass="5620">MLTACASDSAVTDPVQCQHPLVDVKRDGGLAQGLLDYADALDLCNTLNGFGPTQ</sequence>
<accession>A0A8T8IX46</accession>
<keyword evidence="2" id="KW-1185">Reference proteome</keyword>
<proteinExistence type="predicted"/>
<organism evidence="1 2">
    <name type="scientific">Pseudomonas phage phiGM22-3</name>
    <dbReference type="NCBI Taxonomy" id="2816462"/>
    <lineage>
        <taxon>Viruses</taxon>
        <taxon>Duplodnaviria</taxon>
        <taxon>Heunggongvirae</taxon>
        <taxon>Uroviricota</taxon>
        <taxon>Caudoviricetes</taxon>
        <taxon>Autographivirales</taxon>
        <taxon>Autoscriptoviridae</taxon>
        <taxon>Tunggulvirus</taxon>
        <taxon>Tunggulvirus GM223</taxon>
    </lineage>
</organism>
<gene>
    <name evidence="1" type="ORF">phiGM223_54</name>
</gene>
<reference evidence="1" key="1">
    <citation type="submission" date="2021-02" db="EMBL/GenBank/DDBJ databases">
        <authorList>
            <person name="Qin X."/>
            <person name="Gong M."/>
            <person name="Yang H."/>
        </authorList>
    </citation>
    <scope>NUCLEOTIDE SEQUENCE</scope>
</reference>
<protein>
    <submittedName>
        <fullName evidence="1">Putative Rz1-like protein</fullName>
    </submittedName>
</protein>
<evidence type="ECO:0000313" key="2">
    <source>
        <dbReference type="Proteomes" id="UP000676975"/>
    </source>
</evidence>
<name>A0A8T8IX46_9CAUD</name>